<protein>
    <recommendedName>
        <fullName evidence="2">Tyrosinase copper-binding domain-containing protein</fullName>
    </recommendedName>
</protein>
<name>A0A4U6XPL3_9PEZI</name>
<evidence type="ECO:0000313" key="4">
    <source>
        <dbReference type="Proteomes" id="UP000310108"/>
    </source>
</evidence>
<dbReference type="EMBL" id="PJEX01000036">
    <property type="protein sequence ID" value="TKW57745.1"/>
    <property type="molecule type" value="Genomic_DNA"/>
</dbReference>
<dbReference type="AlphaFoldDB" id="A0A4U6XPL3"/>
<keyword evidence="1" id="KW-0812">Transmembrane</keyword>
<keyword evidence="1" id="KW-0472">Membrane</keyword>
<dbReference type="Pfam" id="PF00264">
    <property type="entry name" value="Tyrosinase"/>
    <property type="match status" value="1"/>
</dbReference>
<evidence type="ECO:0000259" key="2">
    <source>
        <dbReference type="PROSITE" id="PS00497"/>
    </source>
</evidence>
<organism evidence="3 4">
    <name type="scientific">Colletotrichum tanaceti</name>
    <dbReference type="NCBI Taxonomy" id="1306861"/>
    <lineage>
        <taxon>Eukaryota</taxon>
        <taxon>Fungi</taxon>
        <taxon>Dikarya</taxon>
        <taxon>Ascomycota</taxon>
        <taxon>Pezizomycotina</taxon>
        <taxon>Sordariomycetes</taxon>
        <taxon>Hypocreomycetidae</taxon>
        <taxon>Glomerellales</taxon>
        <taxon>Glomerellaceae</taxon>
        <taxon>Colletotrichum</taxon>
        <taxon>Colletotrichum destructivum species complex</taxon>
    </lineage>
</organism>
<dbReference type="PROSITE" id="PS00497">
    <property type="entry name" value="TYROSINASE_1"/>
    <property type="match status" value="1"/>
</dbReference>
<dbReference type="InterPro" id="IPR008922">
    <property type="entry name" value="Di-copper_centre_dom_sf"/>
</dbReference>
<dbReference type="OrthoDB" id="6132182at2759"/>
<sequence>MSFSASEPTQQLCIMRVSYLAPVFIGGVVAALLTQNIQCHNPAVACPLGVAAYSTERHSKATWTPSNVSKRSPRGSAGARLQRSLYDDFPYIHAHLDTSRKLHLQELRKETLSLLVHFVASFLPWHRYFVHVYERALQDCGHIGVAPASGPCLHVADHGYWDWTLDVANVETCVQDGSFNDLRVEYMALRGQGRRIEEIGDMFPGAHTPDAVQVINNSTTYDSFRIGLENGPYGLYLYWSRHCSRTAVELGVTS</sequence>
<proteinExistence type="predicted"/>
<keyword evidence="1" id="KW-1133">Transmembrane helix</keyword>
<dbReference type="GO" id="GO:0016491">
    <property type="term" value="F:oxidoreductase activity"/>
    <property type="evidence" value="ECO:0007669"/>
    <property type="project" value="InterPro"/>
</dbReference>
<gene>
    <name evidence="3" type="ORF">CTA1_9176</name>
</gene>
<dbReference type="STRING" id="1306861.A0A4U6XPL3"/>
<dbReference type="Gene3D" id="1.10.1280.10">
    <property type="entry name" value="Di-copper center containing domain from catechol oxidase"/>
    <property type="match status" value="1"/>
</dbReference>
<reference evidence="3 4" key="1">
    <citation type="journal article" date="2019" name="PLoS ONE">
        <title>Comparative genome analysis indicates high evolutionary potential of pathogenicity genes in Colletotrichum tanaceti.</title>
        <authorList>
            <person name="Lelwala R.V."/>
            <person name="Korhonen P.K."/>
            <person name="Young N.D."/>
            <person name="Scott J.B."/>
            <person name="Ades P.A."/>
            <person name="Gasser R.B."/>
            <person name="Taylor P.W.J."/>
        </authorList>
    </citation>
    <scope>NUCLEOTIDE SEQUENCE [LARGE SCALE GENOMIC DNA]</scope>
    <source>
        <strain evidence="3">BRIP57314</strain>
    </source>
</reference>
<dbReference type="Proteomes" id="UP000310108">
    <property type="component" value="Unassembled WGS sequence"/>
</dbReference>
<keyword evidence="4" id="KW-1185">Reference proteome</keyword>
<dbReference type="SUPFAM" id="SSF48056">
    <property type="entry name" value="Di-copper centre-containing domain"/>
    <property type="match status" value="1"/>
</dbReference>
<comment type="caution">
    <text evidence="3">The sequence shown here is derived from an EMBL/GenBank/DDBJ whole genome shotgun (WGS) entry which is preliminary data.</text>
</comment>
<feature type="transmembrane region" description="Helical" evidence="1">
    <location>
        <begin position="12"/>
        <end position="33"/>
    </location>
</feature>
<evidence type="ECO:0000256" key="1">
    <source>
        <dbReference type="SAM" id="Phobius"/>
    </source>
</evidence>
<accession>A0A4U6XPL3</accession>
<dbReference type="InterPro" id="IPR002227">
    <property type="entry name" value="Tyrosinase_Cu-bd"/>
</dbReference>
<feature type="domain" description="Tyrosinase copper-binding" evidence="2">
    <location>
        <begin position="117"/>
        <end position="134"/>
    </location>
</feature>
<evidence type="ECO:0000313" key="3">
    <source>
        <dbReference type="EMBL" id="TKW57745.1"/>
    </source>
</evidence>